<protein>
    <submittedName>
        <fullName evidence="3">Uncharacterized protein</fullName>
    </submittedName>
</protein>
<reference evidence="3 4" key="1">
    <citation type="journal article" date="2016" name="Nat. Commun.">
        <title>Thousands of microbial genomes shed light on interconnected biogeochemical processes in an aquifer system.</title>
        <authorList>
            <person name="Anantharaman K."/>
            <person name="Brown C.T."/>
            <person name="Hug L.A."/>
            <person name="Sharon I."/>
            <person name="Castelle C.J."/>
            <person name="Probst A.J."/>
            <person name="Thomas B.C."/>
            <person name="Singh A."/>
            <person name="Wilkins M.J."/>
            <person name="Karaoz U."/>
            <person name="Brodie E.L."/>
            <person name="Williams K.H."/>
            <person name="Hubbard S.S."/>
            <person name="Banfield J.F."/>
        </authorList>
    </citation>
    <scope>NUCLEOTIDE SEQUENCE [LARGE SCALE GENOMIC DNA]</scope>
</reference>
<evidence type="ECO:0000313" key="4">
    <source>
        <dbReference type="Proteomes" id="UP000178743"/>
    </source>
</evidence>
<accession>A0A1F5W7X9</accession>
<dbReference type="EMBL" id="MFHP01000029">
    <property type="protein sequence ID" value="OGF71765.1"/>
    <property type="molecule type" value="Genomic_DNA"/>
</dbReference>
<dbReference type="AlphaFoldDB" id="A0A1F5W7X9"/>
<gene>
    <name evidence="3" type="ORF">A3C05_05075</name>
</gene>
<keyword evidence="1" id="KW-0175">Coiled coil</keyword>
<sequence length="106" mass="11471">MNGSLLCDEAEKVITNVFITGTSTPQTSNPNPAGLERAEAALSQALERLETTKNELESKGNTNAALAIDKIIGRLNNMADERITNKGKNDNNGNDNENKSGKRRNK</sequence>
<name>A0A1F5W7X9_9BACT</name>
<evidence type="ECO:0000256" key="1">
    <source>
        <dbReference type="SAM" id="Coils"/>
    </source>
</evidence>
<comment type="caution">
    <text evidence="3">The sequence shown here is derived from an EMBL/GenBank/DDBJ whole genome shotgun (WGS) entry which is preliminary data.</text>
</comment>
<organism evidence="3 4">
    <name type="scientific">Candidatus Giovannonibacteria bacterium RIFCSPHIGHO2_02_FULL_45_40</name>
    <dbReference type="NCBI Taxonomy" id="1798337"/>
    <lineage>
        <taxon>Bacteria</taxon>
        <taxon>Candidatus Giovannoniibacteriota</taxon>
    </lineage>
</organism>
<feature type="region of interest" description="Disordered" evidence="2">
    <location>
        <begin position="82"/>
        <end position="106"/>
    </location>
</feature>
<proteinExistence type="predicted"/>
<evidence type="ECO:0000256" key="2">
    <source>
        <dbReference type="SAM" id="MobiDB-lite"/>
    </source>
</evidence>
<feature type="coiled-coil region" evidence="1">
    <location>
        <begin position="35"/>
        <end position="62"/>
    </location>
</feature>
<evidence type="ECO:0000313" key="3">
    <source>
        <dbReference type="EMBL" id="OGF71765.1"/>
    </source>
</evidence>
<dbReference type="Proteomes" id="UP000178743">
    <property type="component" value="Unassembled WGS sequence"/>
</dbReference>